<feature type="region of interest" description="Disordered" evidence="1">
    <location>
        <begin position="1"/>
        <end position="29"/>
    </location>
</feature>
<reference evidence="2 3" key="1">
    <citation type="submission" date="2016-10" db="EMBL/GenBank/DDBJ databases">
        <authorList>
            <person name="Varghese N."/>
            <person name="Submissions S."/>
        </authorList>
    </citation>
    <scope>NUCLEOTIDE SEQUENCE [LARGE SCALE GENOMIC DNA]</scope>
    <source>
        <strain evidence="2 3">DSM 16392</strain>
    </source>
</reference>
<evidence type="ECO:0000313" key="2">
    <source>
        <dbReference type="EMBL" id="SFK98377.1"/>
    </source>
</evidence>
<keyword evidence="3" id="KW-1185">Reference proteome</keyword>
<dbReference type="RefSeq" id="WP_093522630.1">
    <property type="nucleotide sequence ID" value="NZ_FOSK01000013.1"/>
</dbReference>
<comment type="caution">
    <text evidence="2">The sequence shown here is derived from an EMBL/GenBank/DDBJ whole genome shotgun (WGS) entry which is preliminary data.</text>
</comment>
<protein>
    <recommendedName>
        <fullName evidence="4">Bacteriophage lambda head decoration protein D</fullName>
    </recommendedName>
</protein>
<gene>
    <name evidence="2" type="ORF">SAMN04488518_11359</name>
</gene>
<feature type="compositionally biased region" description="Polar residues" evidence="1">
    <location>
        <begin position="1"/>
        <end position="15"/>
    </location>
</feature>
<evidence type="ECO:0000313" key="3">
    <source>
        <dbReference type="Proteomes" id="UP000199598"/>
    </source>
</evidence>
<dbReference type="EMBL" id="FOSK01000013">
    <property type="protein sequence ID" value="SFK98377.1"/>
    <property type="molecule type" value="Genomic_DNA"/>
</dbReference>
<accession>A0A1I4E1F7</accession>
<organism evidence="2 3">
    <name type="scientific">Pseudovibrio ascidiaceicola</name>
    <dbReference type="NCBI Taxonomy" id="285279"/>
    <lineage>
        <taxon>Bacteria</taxon>
        <taxon>Pseudomonadati</taxon>
        <taxon>Pseudomonadota</taxon>
        <taxon>Alphaproteobacteria</taxon>
        <taxon>Hyphomicrobiales</taxon>
        <taxon>Stappiaceae</taxon>
        <taxon>Pseudovibrio</taxon>
    </lineage>
</organism>
<sequence>MSQLAGNTNHGTSPVDNLHGGNVKTQPNTVAAGTYKRGQVLEYDSANKVFVALTDASKASVVMTVGITLEADSSMGVYVQGEDFNLNEMYFGGLDAEVVKQALRGNGILARYWQAA</sequence>
<name>A0A1I4E1F7_9HYPH</name>
<evidence type="ECO:0008006" key="4">
    <source>
        <dbReference type="Google" id="ProtNLM"/>
    </source>
</evidence>
<dbReference type="Proteomes" id="UP000199598">
    <property type="component" value="Unassembled WGS sequence"/>
</dbReference>
<proteinExistence type="predicted"/>
<evidence type="ECO:0000256" key="1">
    <source>
        <dbReference type="SAM" id="MobiDB-lite"/>
    </source>
</evidence>